<dbReference type="Pfam" id="PF07929">
    <property type="entry name" value="PRiA4_ORF3"/>
    <property type="match status" value="1"/>
</dbReference>
<dbReference type="SUPFAM" id="SSF159941">
    <property type="entry name" value="MM3350-like"/>
    <property type="match status" value="1"/>
</dbReference>
<evidence type="ECO:0000313" key="3">
    <source>
        <dbReference type="Proteomes" id="UP000235015"/>
    </source>
</evidence>
<dbReference type="PANTHER" id="PTHR41878">
    <property type="entry name" value="LEXA REPRESSOR-RELATED"/>
    <property type="match status" value="1"/>
</dbReference>
<dbReference type="PANTHER" id="PTHR41878:SF1">
    <property type="entry name" value="TNPR PROTEIN"/>
    <property type="match status" value="1"/>
</dbReference>
<organism evidence="2 3">
    <name type="scientific">Sedimenticola selenatireducens</name>
    <dbReference type="NCBI Taxonomy" id="191960"/>
    <lineage>
        <taxon>Bacteria</taxon>
        <taxon>Pseudomonadati</taxon>
        <taxon>Pseudomonadota</taxon>
        <taxon>Gammaproteobacteria</taxon>
        <taxon>Chromatiales</taxon>
        <taxon>Sedimenticolaceae</taxon>
        <taxon>Sedimenticola</taxon>
    </lineage>
</organism>
<feature type="domain" description="Plasmid pRiA4b Orf3-like" evidence="1">
    <location>
        <begin position="43"/>
        <end position="151"/>
    </location>
</feature>
<evidence type="ECO:0000313" key="2">
    <source>
        <dbReference type="EMBL" id="PLX60367.1"/>
    </source>
</evidence>
<comment type="caution">
    <text evidence="2">The sequence shown here is derived from an EMBL/GenBank/DDBJ whole genome shotgun (WGS) entry which is preliminary data.</text>
</comment>
<sequence>MYTLSRVLTGISRFSPSHQTLQIGLHHFLYTADLHIAHQLVHGEIASGPPIAQGLQSNIQTVLGRKRRFEYLYDYGDSWWHTITLENRLPLTSAWPGVVCIGGEMACPPEDVGGLGGYFEFLNAMEDPQHEEHESLMEWLGGAFDPRAFELIQINKRLKQIKT</sequence>
<accession>A0A2N6CTC1</accession>
<dbReference type="InterPro" id="IPR024047">
    <property type="entry name" value="MM3350-like_sf"/>
</dbReference>
<dbReference type="EMBL" id="PKUN01000025">
    <property type="protein sequence ID" value="PLX60367.1"/>
    <property type="molecule type" value="Genomic_DNA"/>
</dbReference>
<reference evidence="2 3" key="1">
    <citation type="submission" date="2017-11" db="EMBL/GenBank/DDBJ databases">
        <title>Genome-resolved metagenomics identifies genetic mobility, metabolic interactions, and unexpected diversity in perchlorate-reducing communities.</title>
        <authorList>
            <person name="Barnum T.P."/>
            <person name="Figueroa I.A."/>
            <person name="Carlstrom C.I."/>
            <person name="Lucas L.N."/>
            <person name="Engelbrektson A.L."/>
            <person name="Coates J.D."/>
        </authorList>
    </citation>
    <scope>NUCLEOTIDE SEQUENCE [LARGE SCALE GENOMIC DNA]</scope>
    <source>
        <strain evidence="2">BM301</strain>
    </source>
</reference>
<dbReference type="Proteomes" id="UP000235015">
    <property type="component" value="Unassembled WGS sequence"/>
</dbReference>
<name>A0A2N6CTC1_9GAMM</name>
<dbReference type="InterPro" id="IPR012912">
    <property type="entry name" value="Plasmid_pRiA4b_Orf3-like"/>
</dbReference>
<evidence type="ECO:0000259" key="1">
    <source>
        <dbReference type="Pfam" id="PF07929"/>
    </source>
</evidence>
<proteinExistence type="predicted"/>
<dbReference type="AlphaFoldDB" id="A0A2N6CTC1"/>
<dbReference type="Gene3D" id="3.10.290.30">
    <property type="entry name" value="MM3350-like"/>
    <property type="match status" value="1"/>
</dbReference>
<protein>
    <recommendedName>
        <fullName evidence="1">Plasmid pRiA4b Orf3-like domain-containing protein</fullName>
    </recommendedName>
</protein>
<gene>
    <name evidence="2" type="ORF">C0630_16380</name>
</gene>